<dbReference type="NCBIfam" id="TIGR00097">
    <property type="entry name" value="HMP-P_kinase"/>
    <property type="match status" value="1"/>
</dbReference>
<dbReference type="SUPFAM" id="SSF53613">
    <property type="entry name" value="Ribokinase-like"/>
    <property type="match status" value="1"/>
</dbReference>
<dbReference type="PANTHER" id="PTHR20858:SF17">
    <property type="entry name" value="HYDROXYMETHYLPYRIMIDINE_PHOSPHOMETHYLPYRIMIDINE KINASE THI20-RELATED"/>
    <property type="match status" value="1"/>
</dbReference>
<dbReference type="EMBL" id="UINC01007425">
    <property type="protein sequence ID" value="SVA33251.1"/>
    <property type="molecule type" value="Genomic_DNA"/>
</dbReference>
<evidence type="ECO:0000313" key="6">
    <source>
        <dbReference type="EMBL" id="SVA33251.1"/>
    </source>
</evidence>
<dbReference type="CDD" id="cd01169">
    <property type="entry name" value="HMPP_kinase"/>
    <property type="match status" value="1"/>
</dbReference>
<gene>
    <name evidence="6" type="ORF">METZ01_LOCUS86105</name>
</gene>
<evidence type="ECO:0000256" key="4">
    <source>
        <dbReference type="ARBA" id="ARBA00022840"/>
    </source>
</evidence>
<proteinExistence type="predicted"/>
<dbReference type="FunFam" id="3.40.1190.20:FF:000003">
    <property type="entry name" value="Phosphomethylpyrimidine kinase ThiD"/>
    <property type="match status" value="1"/>
</dbReference>
<keyword evidence="3" id="KW-0418">Kinase</keyword>
<dbReference type="PANTHER" id="PTHR20858">
    <property type="entry name" value="PHOSPHOMETHYLPYRIMIDINE KINASE"/>
    <property type="match status" value="1"/>
</dbReference>
<dbReference type="InterPro" id="IPR013749">
    <property type="entry name" value="PM/HMP-P_kinase-1"/>
</dbReference>
<keyword evidence="2" id="KW-0547">Nucleotide-binding</keyword>
<dbReference type="GO" id="GO:0005829">
    <property type="term" value="C:cytosol"/>
    <property type="evidence" value="ECO:0007669"/>
    <property type="project" value="TreeGrafter"/>
</dbReference>
<keyword evidence="1" id="KW-0808">Transferase</keyword>
<protein>
    <recommendedName>
        <fullName evidence="5">Pyridoxamine kinase/Phosphomethylpyrimidine kinase domain-containing protein</fullName>
    </recommendedName>
</protein>
<evidence type="ECO:0000256" key="3">
    <source>
        <dbReference type="ARBA" id="ARBA00022777"/>
    </source>
</evidence>
<accession>A0A381UZV1</accession>
<feature type="non-terminal residue" evidence="6">
    <location>
        <position position="1"/>
    </location>
</feature>
<keyword evidence="4" id="KW-0067">ATP-binding</keyword>
<dbReference type="GO" id="GO:0008902">
    <property type="term" value="F:hydroxymethylpyrimidine kinase activity"/>
    <property type="evidence" value="ECO:0007669"/>
    <property type="project" value="TreeGrafter"/>
</dbReference>
<name>A0A381UZV1_9ZZZZ</name>
<dbReference type="GO" id="GO:0009228">
    <property type="term" value="P:thiamine biosynthetic process"/>
    <property type="evidence" value="ECO:0007669"/>
    <property type="project" value="InterPro"/>
</dbReference>
<dbReference type="InterPro" id="IPR004399">
    <property type="entry name" value="HMP/HMP-P_kinase_dom"/>
</dbReference>
<dbReference type="GO" id="GO:0005524">
    <property type="term" value="F:ATP binding"/>
    <property type="evidence" value="ECO:0007669"/>
    <property type="project" value="UniProtKB-KW"/>
</dbReference>
<evidence type="ECO:0000256" key="1">
    <source>
        <dbReference type="ARBA" id="ARBA00022679"/>
    </source>
</evidence>
<dbReference type="Gene3D" id="3.40.1190.20">
    <property type="match status" value="1"/>
</dbReference>
<reference evidence="6" key="1">
    <citation type="submission" date="2018-05" db="EMBL/GenBank/DDBJ databases">
        <authorList>
            <person name="Lanie J.A."/>
            <person name="Ng W.-L."/>
            <person name="Kazmierczak K.M."/>
            <person name="Andrzejewski T.M."/>
            <person name="Davidsen T.M."/>
            <person name="Wayne K.J."/>
            <person name="Tettelin H."/>
            <person name="Glass J.I."/>
            <person name="Rusch D."/>
            <person name="Podicherti R."/>
            <person name="Tsui H.-C.T."/>
            <person name="Winkler M.E."/>
        </authorList>
    </citation>
    <scope>NUCLEOTIDE SEQUENCE</scope>
</reference>
<feature type="domain" description="Pyridoxamine kinase/Phosphomethylpyrimidine kinase" evidence="5">
    <location>
        <begin position="21"/>
        <end position="265"/>
    </location>
</feature>
<sequence>VLDVQPAPANINRAMTVAGSDSGGGAGLQADLKTFAANGVYGTSVVTTITAQNTLGVREVLELPIALIESQIDSVLTDIGTDVVKTGMLYSSEVIRAVAAKINQYDIGLLVVDPVMKAKGGAKLINDEAIDTLRNVLIPMATVITPNAPEAQDLTGIVVEDIDSAREAAIKLVEMGAKSAVVKGGHFDVGPATDVLYDGEEFRLFTTRRVDTPNTHGTGCTFASATAAGLAKGKSIRDSVSDAKGYVTGAIRNNFPMGNGHGPLNHFYEYWLSN</sequence>
<dbReference type="AlphaFoldDB" id="A0A381UZV1"/>
<dbReference type="Pfam" id="PF08543">
    <property type="entry name" value="Phos_pyr_kin"/>
    <property type="match status" value="1"/>
</dbReference>
<dbReference type="InterPro" id="IPR029056">
    <property type="entry name" value="Ribokinase-like"/>
</dbReference>
<organism evidence="6">
    <name type="scientific">marine metagenome</name>
    <dbReference type="NCBI Taxonomy" id="408172"/>
    <lineage>
        <taxon>unclassified sequences</taxon>
        <taxon>metagenomes</taxon>
        <taxon>ecological metagenomes</taxon>
    </lineage>
</organism>
<evidence type="ECO:0000259" key="5">
    <source>
        <dbReference type="Pfam" id="PF08543"/>
    </source>
</evidence>
<evidence type="ECO:0000256" key="2">
    <source>
        <dbReference type="ARBA" id="ARBA00022741"/>
    </source>
</evidence>
<dbReference type="GO" id="GO:0008972">
    <property type="term" value="F:phosphomethylpyrimidine kinase activity"/>
    <property type="evidence" value="ECO:0007669"/>
    <property type="project" value="InterPro"/>
</dbReference>